<evidence type="ECO:0000256" key="2">
    <source>
        <dbReference type="ARBA" id="ARBA00022714"/>
    </source>
</evidence>
<dbReference type="Pfam" id="PF00175">
    <property type="entry name" value="NAD_binding_1"/>
    <property type="match status" value="1"/>
</dbReference>
<evidence type="ECO:0000256" key="3">
    <source>
        <dbReference type="ARBA" id="ARBA00022723"/>
    </source>
</evidence>
<dbReference type="GO" id="GO:0016491">
    <property type="term" value="F:oxidoreductase activity"/>
    <property type="evidence" value="ECO:0007669"/>
    <property type="project" value="UniProtKB-KW"/>
</dbReference>
<accession>A0A6J6KHW2</accession>
<dbReference type="InterPro" id="IPR006058">
    <property type="entry name" value="2Fe2S_fd_BS"/>
</dbReference>
<dbReference type="InterPro" id="IPR039261">
    <property type="entry name" value="FNR_nucleotide-bd"/>
</dbReference>
<dbReference type="PANTHER" id="PTHR47354:SF1">
    <property type="entry name" value="CARNITINE MONOOXYGENASE REDUCTASE SUBUNIT"/>
    <property type="match status" value="1"/>
</dbReference>
<evidence type="ECO:0000259" key="9">
    <source>
        <dbReference type="PROSITE" id="PS51384"/>
    </source>
</evidence>
<reference evidence="10" key="1">
    <citation type="submission" date="2020-05" db="EMBL/GenBank/DDBJ databases">
        <authorList>
            <person name="Chiriac C."/>
            <person name="Salcher M."/>
            <person name="Ghai R."/>
            <person name="Kavagutti S V."/>
        </authorList>
    </citation>
    <scope>NUCLEOTIDE SEQUENCE</scope>
</reference>
<dbReference type="Gene3D" id="2.40.30.10">
    <property type="entry name" value="Translation factors"/>
    <property type="match status" value="1"/>
</dbReference>
<evidence type="ECO:0000256" key="5">
    <source>
        <dbReference type="ARBA" id="ARBA00023004"/>
    </source>
</evidence>
<feature type="transmembrane region" description="Helical" evidence="7">
    <location>
        <begin position="95"/>
        <end position="116"/>
    </location>
</feature>
<keyword evidence="3" id="KW-0479">Metal-binding</keyword>
<dbReference type="AlphaFoldDB" id="A0A6J6KHW2"/>
<evidence type="ECO:0000313" key="10">
    <source>
        <dbReference type="EMBL" id="CAB4648053.1"/>
    </source>
</evidence>
<dbReference type="SUPFAM" id="SSF54292">
    <property type="entry name" value="2Fe-2S ferredoxin-like"/>
    <property type="match status" value="1"/>
</dbReference>
<feature type="transmembrane region" description="Helical" evidence="7">
    <location>
        <begin position="154"/>
        <end position="176"/>
    </location>
</feature>
<dbReference type="PROSITE" id="PS00197">
    <property type="entry name" value="2FE2S_FER_1"/>
    <property type="match status" value="1"/>
</dbReference>
<evidence type="ECO:0000256" key="7">
    <source>
        <dbReference type="SAM" id="Phobius"/>
    </source>
</evidence>
<keyword evidence="7" id="KW-0812">Transmembrane</keyword>
<dbReference type="InterPro" id="IPR001041">
    <property type="entry name" value="2Fe-2S_ferredoxin-type"/>
</dbReference>
<dbReference type="GO" id="GO:0046872">
    <property type="term" value="F:metal ion binding"/>
    <property type="evidence" value="ECO:0007669"/>
    <property type="project" value="UniProtKB-KW"/>
</dbReference>
<evidence type="ECO:0000256" key="4">
    <source>
        <dbReference type="ARBA" id="ARBA00023002"/>
    </source>
</evidence>
<dbReference type="EMBL" id="CAEZVY010000112">
    <property type="protein sequence ID" value="CAB4648053.1"/>
    <property type="molecule type" value="Genomic_DNA"/>
</dbReference>
<keyword evidence="6" id="KW-0411">Iron-sulfur</keyword>
<dbReference type="GO" id="GO:0051537">
    <property type="term" value="F:2 iron, 2 sulfur cluster binding"/>
    <property type="evidence" value="ECO:0007669"/>
    <property type="project" value="UniProtKB-KW"/>
</dbReference>
<feature type="transmembrane region" description="Helical" evidence="7">
    <location>
        <begin position="55"/>
        <end position="73"/>
    </location>
</feature>
<dbReference type="InterPro" id="IPR001433">
    <property type="entry name" value="OxRdtase_FAD/NAD-bd"/>
</dbReference>
<dbReference type="SUPFAM" id="SSF52343">
    <property type="entry name" value="Ferredoxin reductase-like, C-terminal NADP-linked domain"/>
    <property type="match status" value="1"/>
</dbReference>
<dbReference type="CDD" id="cd06185">
    <property type="entry name" value="PDR_like"/>
    <property type="match status" value="1"/>
</dbReference>
<feature type="domain" description="FAD-binding FR-type" evidence="9">
    <location>
        <begin position="204"/>
        <end position="306"/>
    </location>
</feature>
<dbReference type="Gene3D" id="3.40.50.80">
    <property type="entry name" value="Nucleotide-binding domain of ferredoxin-NADP reductase (FNR) module"/>
    <property type="match status" value="1"/>
</dbReference>
<evidence type="ECO:0000256" key="6">
    <source>
        <dbReference type="ARBA" id="ARBA00023014"/>
    </source>
</evidence>
<dbReference type="InterPro" id="IPR017927">
    <property type="entry name" value="FAD-bd_FR_type"/>
</dbReference>
<keyword evidence="1" id="KW-0285">Flavoprotein</keyword>
<keyword evidence="4" id="KW-0560">Oxidoreductase</keyword>
<dbReference type="Gene3D" id="3.10.20.30">
    <property type="match status" value="1"/>
</dbReference>
<dbReference type="InterPro" id="IPR050415">
    <property type="entry name" value="MRET"/>
</dbReference>
<organism evidence="10">
    <name type="scientific">freshwater metagenome</name>
    <dbReference type="NCBI Taxonomy" id="449393"/>
    <lineage>
        <taxon>unclassified sequences</taxon>
        <taxon>metagenomes</taxon>
        <taxon>ecological metagenomes</taxon>
    </lineage>
</organism>
<dbReference type="Pfam" id="PF00111">
    <property type="entry name" value="Fer2"/>
    <property type="match status" value="1"/>
</dbReference>
<dbReference type="InterPro" id="IPR012675">
    <property type="entry name" value="Beta-grasp_dom_sf"/>
</dbReference>
<protein>
    <submittedName>
        <fullName evidence="10">Unannotated protein</fullName>
    </submittedName>
</protein>
<proteinExistence type="predicted"/>
<keyword evidence="7" id="KW-1133">Transmembrane helix</keyword>
<dbReference type="InterPro" id="IPR017938">
    <property type="entry name" value="Riboflavin_synthase-like_b-brl"/>
</dbReference>
<dbReference type="PANTHER" id="PTHR47354">
    <property type="entry name" value="NADH OXIDOREDUCTASE HCR"/>
    <property type="match status" value="1"/>
</dbReference>
<keyword evidence="7" id="KW-0472">Membrane</keyword>
<dbReference type="PROSITE" id="PS51085">
    <property type="entry name" value="2FE2S_FER_2"/>
    <property type="match status" value="1"/>
</dbReference>
<keyword evidence="5" id="KW-0408">Iron</keyword>
<feature type="transmembrane region" description="Helical" evidence="7">
    <location>
        <begin position="12"/>
        <end position="34"/>
    </location>
</feature>
<dbReference type="PRINTS" id="PR00409">
    <property type="entry name" value="PHDIOXRDTASE"/>
</dbReference>
<evidence type="ECO:0000259" key="8">
    <source>
        <dbReference type="PROSITE" id="PS51085"/>
    </source>
</evidence>
<gene>
    <name evidence="10" type="ORF">UFOPK2158_01033</name>
</gene>
<dbReference type="CDD" id="cd00207">
    <property type="entry name" value="fer2"/>
    <property type="match status" value="1"/>
</dbReference>
<evidence type="ECO:0000256" key="1">
    <source>
        <dbReference type="ARBA" id="ARBA00022630"/>
    </source>
</evidence>
<keyword evidence="2" id="KW-0001">2Fe-2S</keyword>
<sequence>MLDFSNPQIWWFLTRASAMVGWVLLTLTAVWGILLKTRILRGADNPEWLKITHRYISGLAMAMVALHIVTLVLDDYIDFGWADVLIPFSTSFEPLAVALGVVAFWLLVSIQLTAVLAKWLPEVLWKVVHLSSYGVLVLVALHSALVGTDVGTPWYTAVSLILITTATLAAVVRFIIAGREKPAPRVNPAPARAAVLGEGVPSAVTGFRARVVDRTNLGAGIAEVTLTPVDTSLELEWEAGAHLTLHLGNGLERQYSLAGDPAEQTTLLIGVKNTGGPGGGSSWIHENLHVGDEILCDFPRNHFPLKPAHRYQFIATGIGITPIRSMLHSVPAGREWTLLYVARSTDEMLFGEEMVRLYGERVTLWATSERGSRPVLASVVDPSAEVYACGSGQVLDELERIVPAKRLHVERFEPKARASGRAGESFNLVASATGVSVVVHAEETIIGALARSGVTVPASCNRGVCGTCEVRVLEGTPEHLDSVMSDEDKDAVGIMYPCVSRSLSPSLTIDA</sequence>
<dbReference type="PROSITE" id="PS51384">
    <property type="entry name" value="FAD_FR"/>
    <property type="match status" value="1"/>
</dbReference>
<feature type="transmembrane region" description="Helical" evidence="7">
    <location>
        <begin position="123"/>
        <end position="142"/>
    </location>
</feature>
<dbReference type="SUPFAM" id="SSF63380">
    <property type="entry name" value="Riboflavin synthase domain-like"/>
    <property type="match status" value="1"/>
</dbReference>
<dbReference type="InterPro" id="IPR036010">
    <property type="entry name" value="2Fe-2S_ferredoxin-like_sf"/>
</dbReference>
<name>A0A6J6KHW2_9ZZZZ</name>
<feature type="domain" description="2Fe-2S ferredoxin-type" evidence="8">
    <location>
        <begin position="424"/>
        <end position="511"/>
    </location>
</feature>